<reference evidence="2 3" key="1">
    <citation type="submission" date="2019-11" db="EMBL/GenBank/DDBJ databases">
        <title>FDA dAtabase for Regulatory Grade micrObial Sequences (FDA-ARGOS): Supporting development and validation of Infectious Disease Dx tests.</title>
        <authorList>
            <person name="Turner S."/>
            <person name="Byrd R."/>
            <person name="Tallon L."/>
            <person name="Sadzewicz L."/>
            <person name="Vavikolanu K."/>
            <person name="Mehta A."/>
            <person name="Aluvathingal J."/>
            <person name="Nadendla S."/>
            <person name="Myers T."/>
            <person name="Yan Y."/>
            <person name="Sichtig H."/>
        </authorList>
    </citation>
    <scope>NUCLEOTIDE SEQUENCE [LARGE SCALE GENOMIC DNA]</scope>
    <source>
        <strain evidence="2 3">FDAARGOS_741</strain>
    </source>
</reference>
<dbReference type="AlphaFoldDB" id="A0AAP9KTF1"/>
<evidence type="ECO:0000313" key="2">
    <source>
        <dbReference type="EMBL" id="QGS09012.1"/>
    </source>
</evidence>
<dbReference type="Proteomes" id="UP000425411">
    <property type="component" value="Chromosome"/>
</dbReference>
<organism evidence="2 3">
    <name type="scientific">Gemella morbillorum</name>
    <dbReference type="NCBI Taxonomy" id="29391"/>
    <lineage>
        <taxon>Bacteria</taxon>
        <taxon>Bacillati</taxon>
        <taxon>Bacillota</taxon>
        <taxon>Bacilli</taxon>
        <taxon>Bacillales</taxon>
        <taxon>Gemellaceae</taxon>
        <taxon>Gemella</taxon>
    </lineage>
</organism>
<keyword evidence="1" id="KW-1133">Transmembrane helix</keyword>
<feature type="transmembrane region" description="Helical" evidence="1">
    <location>
        <begin position="12"/>
        <end position="31"/>
    </location>
</feature>
<feature type="transmembrane region" description="Helical" evidence="1">
    <location>
        <begin position="57"/>
        <end position="76"/>
    </location>
</feature>
<evidence type="ECO:0000313" key="3">
    <source>
        <dbReference type="Proteomes" id="UP000425411"/>
    </source>
</evidence>
<keyword evidence="1" id="KW-0812">Transmembrane</keyword>
<gene>
    <name evidence="2" type="ORF">FOC49_03565</name>
</gene>
<evidence type="ECO:0000256" key="1">
    <source>
        <dbReference type="SAM" id="Phobius"/>
    </source>
</evidence>
<protein>
    <submittedName>
        <fullName evidence="2">Uncharacterized protein</fullName>
    </submittedName>
</protein>
<dbReference type="EMBL" id="CP046314">
    <property type="protein sequence ID" value="QGS09012.1"/>
    <property type="molecule type" value="Genomic_DNA"/>
</dbReference>
<dbReference type="RefSeq" id="WP_004633997.1">
    <property type="nucleotide sequence ID" value="NZ_CAXSSU010000004.1"/>
</dbReference>
<sequence length="136" mass="16389">MFKNIKYKKIHVLLTIIQIFLIVAISGWYYFSERKMGILRHILFRNVYKFPKYFTDINIKILLGVMAVFILIQLVLIIQSKKFILTFIINLVLILMSGYIILNYNVDKIFIYYYIVSFCGLFNLVRFFQFLTLKFK</sequence>
<name>A0AAP9KTF1_9BACL</name>
<feature type="transmembrane region" description="Helical" evidence="1">
    <location>
        <begin position="83"/>
        <end position="104"/>
    </location>
</feature>
<proteinExistence type="predicted"/>
<accession>A0AAP9KTF1</accession>
<keyword evidence="1" id="KW-0472">Membrane</keyword>
<keyword evidence="3" id="KW-1185">Reference proteome</keyword>
<feature type="transmembrane region" description="Helical" evidence="1">
    <location>
        <begin position="110"/>
        <end position="128"/>
    </location>
</feature>